<feature type="signal peptide" evidence="18">
    <location>
        <begin position="1"/>
        <end position="25"/>
    </location>
</feature>
<dbReference type="GO" id="GO:0005506">
    <property type="term" value="F:iron ion binding"/>
    <property type="evidence" value="ECO:0007669"/>
    <property type="project" value="InterPro"/>
</dbReference>
<feature type="chain" id="PRO_5013410978" description="Cytochrome f" evidence="18">
    <location>
        <begin position="26"/>
        <end position="321"/>
    </location>
</feature>
<evidence type="ECO:0000256" key="11">
    <source>
        <dbReference type="ARBA" id="ARBA00022982"/>
    </source>
</evidence>
<evidence type="ECO:0000256" key="5">
    <source>
        <dbReference type="ARBA" id="ARBA00022531"/>
    </source>
</evidence>
<dbReference type="FunFam" id="2.60.40.830:FF:000001">
    <property type="entry name" value="Cytochrome f"/>
    <property type="match status" value="1"/>
</dbReference>
<dbReference type="PROSITE" id="PS51010">
    <property type="entry name" value="CYTF"/>
    <property type="match status" value="1"/>
</dbReference>
<dbReference type="RefSeq" id="YP_009425209.1">
    <property type="nucleotide sequence ID" value="NC_035837.1"/>
</dbReference>
<dbReference type="HAMAP" id="MF_00610">
    <property type="entry name" value="Cytb6_f_cytF"/>
    <property type="match status" value="1"/>
</dbReference>
<evidence type="ECO:0000256" key="14">
    <source>
        <dbReference type="ARBA" id="ARBA00023078"/>
    </source>
</evidence>
<comment type="cofactor">
    <cofactor evidence="18 19">
        <name>heme</name>
        <dbReference type="ChEBI" id="CHEBI:30413"/>
    </cofactor>
    <text evidence="18 19">Binds 1 heme group covalently.</text>
</comment>
<dbReference type="PANTHER" id="PTHR33288">
    <property type="match status" value="1"/>
</dbReference>
<keyword evidence="5 18" id="KW-0602">Photosynthesis</keyword>
<evidence type="ECO:0000256" key="18">
    <source>
        <dbReference type="HAMAP-Rule" id="MF_00610"/>
    </source>
</evidence>
<dbReference type="InterPro" id="IPR011054">
    <property type="entry name" value="Rudment_hybrid_motif"/>
</dbReference>
<keyword evidence="11 18" id="KW-0249">Electron transport</keyword>
<evidence type="ECO:0000256" key="8">
    <source>
        <dbReference type="ARBA" id="ARBA00022692"/>
    </source>
</evidence>
<dbReference type="EMBL" id="KY427331">
    <property type="protein sequence ID" value="ASU93887.1"/>
    <property type="molecule type" value="Genomic_DNA"/>
</dbReference>
<dbReference type="SUPFAM" id="SSF49441">
    <property type="entry name" value="Cytochrome f, large domain"/>
    <property type="match status" value="1"/>
</dbReference>
<keyword evidence="4 18" id="KW-0813">Transport</keyword>
<dbReference type="GO" id="GO:0020037">
    <property type="term" value="F:heme binding"/>
    <property type="evidence" value="ECO:0007669"/>
    <property type="project" value="InterPro"/>
</dbReference>
<feature type="transmembrane region" description="Helical" evidence="18">
    <location>
        <begin position="287"/>
        <end position="306"/>
    </location>
</feature>
<evidence type="ECO:0000256" key="19">
    <source>
        <dbReference type="PIRSR" id="PIRSR602325-50"/>
    </source>
</evidence>
<evidence type="ECO:0000256" key="9">
    <source>
        <dbReference type="ARBA" id="ARBA00022723"/>
    </source>
</evidence>
<evidence type="ECO:0000256" key="6">
    <source>
        <dbReference type="ARBA" id="ARBA00022617"/>
    </source>
</evidence>
<feature type="binding site" description="axial binding residue" evidence="18 19">
    <location>
        <position position="36"/>
    </location>
    <ligand>
        <name>heme</name>
        <dbReference type="ChEBI" id="CHEBI:30413"/>
    </ligand>
    <ligandPart>
        <name>Fe</name>
        <dbReference type="ChEBI" id="CHEBI:18248"/>
    </ligandPart>
</feature>
<evidence type="ECO:0000256" key="4">
    <source>
        <dbReference type="ARBA" id="ARBA00022448"/>
    </source>
</evidence>
<keyword evidence="10 18" id="KW-0732">Signal</keyword>
<evidence type="ECO:0000256" key="2">
    <source>
        <dbReference type="ARBA" id="ARBA00008923"/>
    </source>
</evidence>
<evidence type="ECO:0000256" key="13">
    <source>
        <dbReference type="ARBA" id="ARBA00023004"/>
    </source>
</evidence>
<gene>
    <name evidence="18 21" type="primary">petA</name>
</gene>
<dbReference type="Gene3D" id="2.60.40.830">
    <property type="entry name" value="Cytochrome f large domain"/>
    <property type="match status" value="1"/>
</dbReference>
<name>A0A248R8U7_9MONI</name>
<evidence type="ECO:0000256" key="16">
    <source>
        <dbReference type="ARBA" id="ARBA00025834"/>
    </source>
</evidence>
<dbReference type="PANTHER" id="PTHR33288:SF10">
    <property type="entry name" value="CYTOCHROME F"/>
    <property type="match status" value="1"/>
</dbReference>
<evidence type="ECO:0000259" key="20">
    <source>
        <dbReference type="Pfam" id="PF16639"/>
    </source>
</evidence>
<comment type="subunit">
    <text evidence="16 18">The 4 large subunits of the cytochrome b6-f complex are cytochrome b6, subunit IV (17 kDa polypeptide, PetD), cytochrome f and the Rieske protein, while the 4 small subunits are PetG, PetL, PetM and PetN. The complex functions as a dimer.</text>
</comment>
<dbReference type="GeneID" id="33946003"/>
<dbReference type="Gene3D" id="1.20.5.700">
    <property type="entry name" value="Single helix bin"/>
    <property type="match status" value="1"/>
</dbReference>
<feature type="binding site" description="covalent" evidence="18 19">
    <location>
        <position position="56"/>
    </location>
    <ligand>
        <name>heme</name>
        <dbReference type="ChEBI" id="CHEBI:30413"/>
    </ligand>
</feature>
<evidence type="ECO:0000256" key="7">
    <source>
        <dbReference type="ARBA" id="ARBA00022640"/>
    </source>
</evidence>
<evidence type="ECO:0000256" key="15">
    <source>
        <dbReference type="ARBA" id="ARBA00023136"/>
    </source>
</evidence>
<proteinExistence type="inferred from homology"/>
<keyword evidence="13 18" id="KW-0408">Iron</keyword>
<comment type="subcellular location">
    <subcellularLocation>
        <location evidence="17">Plastid thylakoid membrane</location>
        <topology evidence="17">Single-pass membrane protein</topology>
    </subcellularLocation>
    <subcellularLocation>
        <location evidence="18">Plastid</location>
        <location evidence="18">Chloroplast thylakoid membrane</location>
        <topology evidence="18">Single-pass membrane protein</topology>
    </subcellularLocation>
</comment>
<dbReference type="AlphaFoldDB" id="A0A248R8U7"/>
<evidence type="ECO:0000256" key="12">
    <source>
        <dbReference type="ARBA" id="ARBA00022989"/>
    </source>
</evidence>
<keyword evidence="7 21" id="KW-0934">Plastid</keyword>
<evidence type="ECO:0000313" key="21">
    <source>
        <dbReference type="EMBL" id="ASU93887.1"/>
    </source>
</evidence>
<dbReference type="PRINTS" id="PR00610">
    <property type="entry name" value="CYTOCHROMEF"/>
</dbReference>
<dbReference type="GO" id="GO:0015979">
    <property type="term" value="P:photosynthesis"/>
    <property type="evidence" value="ECO:0007669"/>
    <property type="project" value="UniProtKB-UniRule"/>
</dbReference>
<feature type="domain" description="Cytochrome f large" evidence="20">
    <location>
        <begin position="36"/>
        <end position="190"/>
    </location>
</feature>
<keyword evidence="12 18" id="KW-1133">Transmembrane helix</keyword>
<dbReference type="Pfam" id="PF01333">
    <property type="entry name" value="Apocytochr_F_C"/>
    <property type="match status" value="1"/>
</dbReference>
<sequence length="321" mass="35292" precursor="true">MRRRITNNWMKSCWILSLALSIGFAELNCPSVSNAYPIFAQQNYENPREATGRIVCANCHLAKKPVDIEAPQSVLPDTVFEAVVKIPYDTQIKQVLANGKKGGLNVGAVLILPDGFKLAPSNRIPSEIKEKLGKLSFQTYRPGKENIIVVGPLPGKLYSEILFPILSPDPGTDKEAHFFKYPIYVGGNRGRGQIYPDGSRSNNTVYTASAAGKIKKIVRREGKGGYEITIEESSENRETTDIVPPGPELIVSEGEFVKADQPLTSNPNVGGFGQGEVEVVLQDPLRIQGLIAFFASVVLAQIFLVLKKKQFEKVQLAEMNF</sequence>
<dbReference type="InterPro" id="IPR024094">
    <property type="entry name" value="Cyt_f_lg_dom"/>
</dbReference>
<dbReference type="SUPFAM" id="SSF51246">
    <property type="entry name" value="Rudiment single hybrid motif"/>
    <property type="match status" value="1"/>
</dbReference>
<keyword evidence="6 18" id="KW-0349">Heme</keyword>
<organism evidence="21">
    <name type="scientific">Asplenium pekinense</name>
    <dbReference type="NCBI Taxonomy" id="265675"/>
    <lineage>
        <taxon>Eukaryota</taxon>
        <taxon>Viridiplantae</taxon>
        <taxon>Streptophyta</taxon>
        <taxon>Embryophyta</taxon>
        <taxon>Tracheophyta</taxon>
        <taxon>Polypodiopsida</taxon>
        <taxon>Polypodiidae</taxon>
        <taxon>Polypodiales</taxon>
        <taxon>Aspleniineae</taxon>
        <taxon>Aspleniaceae</taxon>
        <taxon>Asplenium</taxon>
    </lineage>
</organism>
<dbReference type="InterPro" id="IPR036826">
    <property type="entry name" value="Cyt_f_lg_dom_sf"/>
</dbReference>
<evidence type="ECO:0000256" key="17">
    <source>
        <dbReference type="ARBA" id="ARBA00046266"/>
    </source>
</evidence>
<keyword evidence="8 18" id="KW-0812">Transmembrane</keyword>
<dbReference type="GO" id="GO:0009055">
    <property type="term" value="F:electron transfer activity"/>
    <property type="evidence" value="ECO:0007669"/>
    <property type="project" value="UniProtKB-UniRule"/>
</dbReference>
<keyword evidence="15 18" id="KW-0472">Membrane</keyword>
<dbReference type="SUPFAM" id="SSF103431">
    <property type="entry name" value="Cytochrome f subunit of the cytochrome b6f complex, transmembrane anchor"/>
    <property type="match status" value="1"/>
</dbReference>
<keyword evidence="21" id="KW-0150">Chloroplast</keyword>
<dbReference type="Gene3D" id="2.40.50.100">
    <property type="match status" value="1"/>
</dbReference>
<feature type="binding site" description="axial binding residue" evidence="18 19">
    <location>
        <position position="60"/>
    </location>
    <ligand>
        <name>heme</name>
        <dbReference type="ChEBI" id="CHEBI:30413"/>
    </ligand>
    <ligandPart>
        <name>Fe</name>
        <dbReference type="ChEBI" id="CHEBI:18248"/>
    </ligandPart>
</feature>
<comment type="function">
    <text evidence="1 18">Component of the cytochrome b6-f complex, which mediates electron transfer between photosystem II (PSII) and photosystem I (PSI), cyclic electron flow around PSI, and state transitions.</text>
</comment>
<dbReference type="InterPro" id="IPR002325">
    <property type="entry name" value="Cyt_f"/>
</dbReference>
<evidence type="ECO:0000256" key="3">
    <source>
        <dbReference type="ARBA" id="ARBA00013528"/>
    </source>
</evidence>
<dbReference type="Pfam" id="PF16639">
    <property type="entry name" value="Apocytochr_F_N"/>
    <property type="match status" value="1"/>
</dbReference>
<accession>A0A248R8U7</accession>
<keyword evidence="14 18" id="KW-0793">Thylakoid</keyword>
<dbReference type="FunFam" id="1.20.5.700:FF:000001">
    <property type="entry name" value="Cytochrome f"/>
    <property type="match status" value="1"/>
</dbReference>
<protein>
    <recommendedName>
        <fullName evidence="3 18">Cytochrome f</fullName>
    </recommendedName>
</protein>
<evidence type="ECO:0000256" key="1">
    <source>
        <dbReference type="ARBA" id="ARBA00003068"/>
    </source>
</evidence>
<keyword evidence="9 18" id="KW-0479">Metal-binding</keyword>
<dbReference type="GO" id="GO:0009535">
    <property type="term" value="C:chloroplast thylakoid membrane"/>
    <property type="evidence" value="ECO:0007669"/>
    <property type="project" value="UniProtKB-SubCell"/>
</dbReference>
<evidence type="ECO:0000256" key="10">
    <source>
        <dbReference type="ARBA" id="ARBA00022729"/>
    </source>
</evidence>
<reference evidence="21" key="1">
    <citation type="journal article" date="2017" name="Genome Biol. Evol.">
        <title>Plastid Phylogenomics Resolve Deep Relationships among Eupolypod II Ferns with Rapid Radiation and Rate Heterogeneity.</title>
        <authorList>
            <person name="Wei R."/>
            <person name="Yan Y.-H."/>
            <person name="Harris A.J."/>
            <person name="Kang J.-S."/>
            <person name="Shen H."/>
            <person name="Xiang Q.-P."/>
            <person name="Zhang X.-C."/>
        </authorList>
    </citation>
    <scope>NUCLEOTIDE SEQUENCE</scope>
</reference>
<feature type="binding site" description="covalent" evidence="18 19">
    <location>
        <position position="59"/>
    </location>
    <ligand>
        <name>heme</name>
        <dbReference type="ChEBI" id="CHEBI:30413"/>
    </ligand>
</feature>
<dbReference type="InterPro" id="IPR024058">
    <property type="entry name" value="Cyt-f_TM"/>
</dbReference>
<comment type="similarity">
    <text evidence="2 18">Belongs to the cytochrome f family.</text>
</comment>
<dbReference type="FunFam" id="2.40.50.100:FF:000007">
    <property type="entry name" value="Cytochrome f"/>
    <property type="match status" value="1"/>
</dbReference>
<geneLocation type="chloroplast" evidence="21"/>